<protein>
    <recommendedName>
        <fullName evidence="4">DUF3575 domain-containing protein</fullName>
    </recommendedName>
</protein>
<accession>A0A069QR72</accession>
<evidence type="ECO:0000313" key="2">
    <source>
        <dbReference type="EMBL" id="KDR52336.1"/>
    </source>
</evidence>
<organism evidence="2 3">
    <name type="scientific">Hoylesella loescheii DSM 19665 = JCM 12249 = ATCC 15930</name>
    <dbReference type="NCBI Taxonomy" id="1122985"/>
    <lineage>
        <taxon>Bacteria</taxon>
        <taxon>Pseudomonadati</taxon>
        <taxon>Bacteroidota</taxon>
        <taxon>Bacteroidia</taxon>
        <taxon>Bacteroidales</taxon>
        <taxon>Prevotellaceae</taxon>
        <taxon>Hoylesella</taxon>
    </lineage>
</organism>
<evidence type="ECO:0000256" key="1">
    <source>
        <dbReference type="SAM" id="SignalP"/>
    </source>
</evidence>
<reference evidence="2 3" key="1">
    <citation type="submission" date="2013-08" db="EMBL/GenBank/DDBJ databases">
        <authorList>
            <person name="Weinstock G."/>
            <person name="Sodergren E."/>
            <person name="Wylie T."/>
            <person name="Fulton L."/>
            <person name="Fulton R."/>
            <person name="Fronick C."/>
            <person name="O'Laughlin M."/>
            <person name="Godfrey J."/>
            <person name="Miner T."/>
            <person name="Herter B."/>
            <person name="Appelbaum E."/>
            <person name="Cordes M."/>
            <person name="Lek S."/>
            <person name="Wollam A."/>
            <person name="Pepin K.H."/>
            <person name="Palsikar V.B."/>
            <person name="Mitreva M."/>
            <person name="Wilson R.K."/>
        </authorList>
    </citation>
    <scope>NUCLEOTIDE SEQUENCE [LARGE SCALE GENOMIC DNA]</scope>
    <source>
        <strain evidence="2 3">ATCC 15930</strain>
    </source>
</reference>
<evidence type="ECO:0000313" key="3">
    <source>
        <dbReference type="Proteomes" id="UP000027442"/>
    </source>
</evidence>
<dbReference type="AlphaFoldDB" id="A0A069QR72"/>
<dbReference type="InterPro" id="IPR021958">
    <property type="entry name" value="DUF3575"/>
</dbReference>
<feature type="chain" id="PRO_5001665589" description="DUF3575 domain-containing protein" evidence="1">
    <location>
        <begin position="25"/>
        <end position="189"/>
    </location>
</feature>
<comment type="caution">
    <text evidence="2">The sequence shown here is derived from an EMBL/GenBank/DDBJ whole genome shotgun (WGS) entry which is preliminary data.</text>
</comment>
<name>A0A069QR72_HOYLO</name>
<feature type="signal peptide" evidence="1">
    <location>
        <begin position="1"/>
        <end position="24"/>
    </location>
</feature>
<gene>
    <name evidence="2" type="ORF">HMPREF1991_01599</name>
</gene>
<dbReference type="Proteomes" id="UP000027442">
    <property type="component" value="Unassembled WGS sequence"/>
</dbReference>
<keyword evidence="1" id="KW-0732">Signal</keyword>
<dbReference type="EMBL" id="JNGW01000067">
    <property type="protein sequence ID" value="KDR52336.1"/>
    <property type="molecule type" value="Genomic_DNA"/>
</dbReference>
<proteinExistence type="predicted"/>
<evidence type="ECO:0008006" key="4">
    <source>
        <dbReference type="Google" id="ProtNLM"/>
    </source>
</evidence>
<dbReference type="Pfam" id="PF12099">
    <property type="entry name" value="DUF3575"/>
    <property type="match status" value="1"/>
</dbReference>
<dbReference type="PATRIC" id="fig|1122985.7.peg.1661"/>
<sequence length="189" mass="21329">MKMVTKKIGLLLILLVGIFTRTQAQTFAVNSNLLFLATQTYNLGAEITIGNHTTLGLSVFGNNKPYFHKEMRMVGVQPEFKYYFGGRPMFHHYVGLGLLAADYSITWGNRKYDGTAWGGGMTFGYVVPLSKRWNIDFHAGVGAIFSHHKEFMVDGSDLLLNDNTQAKEGFWEYRILPTKVGVTLSYTIW</sequence>
<keyword evidence="3" id="KW-1185">Reference proteome</keyword>
<dbReference type="RefSeq" id="WP_018967317.1">
    <property type="nucleotide sequence ID" value="NZ_KB899214.1"/>
</dbReference>
<dbReference type="eggNOG" id="COG2885">
    <property type="taxonomic scope" value="Bacteria"/>
</dbReference>
<dbReference type="HOGENOM" id="CLU_085002_2_1_10"/>